<comment type="caution">
    <text evidence="2">The sequence shown here is derived from an EMBL/GenBank/DDBJ whole genome shotgun (WGS) entry which is preliminary data.</text>
</comment>
<gene>
    <name evidence="2" type="ORF">OKA04_23360</name>
</gene>
<feature type="compositionally biased region" description="Polar residues" evidence="1">
    <location>
        <begin position="197"/>
        <end position="208"/>
    </location>
</feature>
<dbReference type="InterPro" id="IPR010982">
    <property type="entry name" value="Lambda_DNA-bd_dom_sf"/>
</dbReference>
<dbReference type="Proteomes" id="UP001207930">
    <property type="component" value="Unassembled WGS sequence"/>
</dbReference>
<protein>
    <submittedName>
        <fullName evidence="2">Helix-turn-helix domain-containing protein</fullName>
    </submittedName>
</protein>
<keyword evidence="3" id="KW-1185">Reference proteome</keyword>
<evidence type="ECO:0000313" key="2">
    <source>
        <dbReference type="EMBL" id="MCW1887695.1"/>
    </source>
</evidence>
<dbReference type="InterPro" id="IPR001387">
    <property type="entry name" value="Cro/C1-type_HTH"/>
</dbReference>
<accession>A0ABT3FXG5</accession>
<feature type="region of interest" description="Disordered" evidence="1">
    <location>
        <begin position="172"/>
        <end position="208"/>
    </location>
</feature>
<evidence type="ECO:0000313" key="3">
    <source>
        <dbReference type="Proteomes" id="UP001207930"/>
    </source>
</evidence>
<sequence length="208" mass="23208">MKEVQLHLFDVVAAAVRSASGEGATMRHAGFREAPLEVFSFAETLAAKRKSRRLTQDMAAQMVPVDVSTWWRWETGKIVPSVLVQRAVLKMLEPSSAPASGLGRRQRMALSNSHHLHWEKHKGWVLRLTISRGSKVIGKRMKFHLATKDLDTALKARTLVLATLRKLGLTVQPRRQRKQGKGESHRAKGTQPVLKESFTTETGASGRD</sequence>
<dbReference type="CDD" id="cd00093">
    <property type="entry name" value="HTH_XRE"/>
    <property type="match status" value="1"/>
</dbReference>
<reference evidence="2 3" key="1">
    <citation type="submission" date="2022-10" db="EMBL/GenBank/DDBJ databases">
        <title>Luteolibacter flavescens strain MCCC 1K03193, whole genome shotgun sequencing project.</title>
        <authorList>
            <person name="Zhao G."/>
            <person name="Shen L."/>
        </authorList>
    </citation>
    <scope>NUCLEOTIDE SEQUENCE [LARGE SCALE GENOMIC DNA]</scope>
    <source>
        <strain evidence="2 3">MCCC 1K03193</strain>
    </source>
</reference>
<dbReference type="SUPFAM" id="SSF47413">
    <property type="entry name" value="lambda repressor-like DNA-binding domains"/>
    <property type="match status" value="1"/>
</dbReference>
<dbReference type="Pfam" id="PF13560">
    <property type="entry name" value="HTH_31"/>
    <property type="match status" value="1"/>
</dbReference>
<name>A0ABT3FXG5_9BACT</name>
<proteinExistence type="predicted"/>
<dbReference type="RefSeq" id="WP_264503652.1">
    <property type="nucleotide sequence ID" value="NZ_JAPDDS010000021.1"/>
</dbReference>
<dbReference type="EMBL" id="JAPDDS010000021">
    <property type="protein sequence ID" value="MCW1887695.1"/>
    <property type="molecule type" value="Genomic_DNA"/>
</dbReference>
<dbReference type="Gene3D" id="1.10.260.40">
    <property type="entry name" value="lambda repressor-like DNA-binding domains"/>
    <property type="match status" value="1"/>
</dbReference>
<evidence type="ECO:0000256" key="1">
    <source>
        <dbReference type="SAM" id="MobiDB-lite"/>
    </source>
</evidence>
<organism evidence="2 3">
    <name type="scientific">Luteolibacter flavescens</name>
    <dbReference type="NCBI Taxonomy" id="1859460"/>
    <lineage>
        <taxon>Bacteria</taxon>
        <taxon>Pseudomonadati</taxon>
        <taxon>Verrucomicrobiota</taxon>
        <taxon>Verrucomicrobiia</taxon>
        <taxon>Verrucomicrobiales</taxon>
        <taxon>Verrucomicrobiaceae</taxon>
        <taxon>Luteolibacter</taxon>
    </lineage>
</organism>